<gene>
    <name evidence="1" type="ORF">BBG20_28345</name>
    <name evidence="2" type="ORF">C9382_02300</name>
</gene>
<dbReference type="Proteomes" id="UP000095081">
    <property type="component" value="Unassembled WGS sequence"/>
</dbReference>
<proteinExistence type="predicted"/>
<sequence length="61" mass="7016">MLDRTNAEAGYVEIAASACHELSHIERRLIGFYRQLSPRDQEQLRRLTEALISNPDQSDDD</sequence>
<dbReference type="OrthoDB" id="6976172at2"/>
<dbReference type="AlphaFoldDB" id="A0A2T4GBI8"/>
<comment type="caution">
    <text evidence="2">The sequence shown here is derived from an EMBL/GenBank/DDBJ whole genome shotgun (WGS) entry which is preliminary data.</text>
</comment>
<dbReference type="Proteomes" id="UP000240571">
    <property type="component" value="Unassembled WGS sequence"/>
</dbReference>
<keyword evidence="3" id="KW-1185">Reference proteome</keyword>
<dbReference type="EMBL" id="MAUE01000045">
    <property type="protein sequence ID" value="OCW19751.1"/>
    <property type="molecule type" value="Genomic_DNA"/>
</dbReference>
<organism evidence="2 4">
    <name type="scientific">Pseudomonas aylmerensis</name>
    <dbReference type="NCBI Taxonomy" id="1869229"/>
    <lineage>
        <taxon>Bacteria</taxon>
        <taxon>Pseudomonadati</taxon>
        <taxon>Pseudomonadota</taxon>
        <taxon>Gammaproteobacteria</taxon>
        <taxon>Pseudomonadales</taxon>
        <taxon>Pseudomonadaceae</taxon>
        <taxon>Pseudomonas</taxon>
    </lineage>
</organism>
<accession>A0A2T4GBI8</accession>
<protein>
    <recommendedName>
        <fullName evidence="5">Transcriptional regulator</fullName>
    </recommendedName>
</protein>
<evidence type="ECO:0008006" key="5">
    <source>
        <dbReference type="Google" id="ProtNLM"/>
    </source>
</evidence>
<dbReference type="EMBL" id="PYWW01000004">
    <property type="protein sequence ID" value="PTC33063.1"/>
    <property type="molecule type" value="Genomic_DNA"/>
</dbReference>
<evidence type="ECO:0000313" key="1">
    <source>
        <dbReference type="EMBL" id="OCW19751.1"/>
    </source>
</evidence>
<reference evidence="1 3" key="1">
    <citation type="submission" date="2016-06" db="EMBL/GenBank/DDBJ databases">
        <title>Draft genome sequence of Pseudomonas sp. S1E40, a novel strain antagonistic activity to fungal plant pathogen.</title>
        <authorList>
            <person name="Tambong J.T."/>
            <person name="Tchagang C."/>
            <person name="Xu R."/>
        </authorList>
    </citation>
    <scope>NUCLEOTIDE SEQUENCE [LARGE SCALE GENOMIC DNA]</scope>
    <source>
        <strain evidence="1 3">S1E40</strain>
    </source>
</reference>
<evidence type="ECO:0000313" key="4">
    <source>
        <dbReference type="Proteomes" id="UP000240571"/>
    </source>
</evidence>
<dbReference type="RefSeq" id="WP_065909405.1">
    <property type="nucleotide sequence ID" value="NZ_MAUE01000045.1"/>
</dbReference>
<name>A0A2T4GBI8_9PSED</name>
<evidence type="ECO:0000313" key="3">
    <source>
        <dbReference type="Proteomes" id="UP000095081"/>
    </source>
</evidence>
<reference evidence="2 4" key="2">
    <citation type="submission" date="2018-03" db="EMBL/GenBank/DDBJ databases">
        <title>Diversity of bacteria associated with corn roots inoculated with woodland soils in Canada, and Description of Pseudomonas aylmerense sp. nov.</title>
        <authorList>
            <person name="Tambong J.T."/>
            <person name="Xu R."/>
            <person name="Tchagang C."/>
        </authorList>
    </citation>
    <scope>NUCLEOTIDE SEQUENCE [LARGE SCALE GENOMIC DNA]</scope>
    <source>
        <strain evidence="2 4">S1E44</strain>
    </source>
</reference>
<evidence type="ECO:0000313" key="2">
    <source>
        <dbReference type="EMBL" id="PTC33063.1"/>
    </source>
</evidence>